<dbReference type="EMBL" id="CP003155">
    <property type="protein sequence ID" value="AEV29612.1"/>
    <property type="molecule type" value="Genomic_DNA"/>
</dbReference>
<accession>G8QY47</accession>
<protein>
    <submittedName>
        <fullName evidence="2">Putative transcriptional regulator</fullName>
    </submittedName>
</protein>
<dbReference type="AlphaFoldDB" id="G8QY47"/>
<dbReference type="InterPro" id="IPR036388">
    <property type="entry name" value="WH-like_DNA-bd_sf"/>
</dbReference>
<gene>
    <name evidence="2" type="ordered locus">SpiGrapes_1817</name>
</gene>
<feature type="domain" description="Transcription regulator PadR N-terminal" evidence="1">
    <location>
        <begin position="22"/>
        <end position="89"/>
    </location>
</feature>
<dbReference type="RefSeq" id="WP_014270455.1">
    <property type="nucleotide sequence ID" value="NC_016633.1"/>
</dbReference>
<reference evidence="2 3" key="1">
    <citation type="submission" date="2011-11" db="EMBL/GenBank/DDBJ databases">
        <title>Complete sequence of Spirochaeta sp. grapes.</title>
        <authorList>
            <consortium name="US DOE Joint Genome Institute"/>
            <person name="Lucas S."/>
            <person name="Han J."/>
            <person name="Lapidus A."/>
            <person name="Cheng J.-F."/>
            <person name="Goodwin L."/>
            <person name="Pitluck S."/>
            <person name="Peters L."/>
            <person name="Ovchinnikova G."/>
            <person name="Munk A.C."/>
            <person name="Detter J.C."/>
            <person name="Han C."/>
            <person name="Tapia R."/>
            <person name="Land M."/>
            <person name="Hauser L."/>
            <person name="Kyrpides N."/>
            <person name="Ivanova N."/>
            <person name="Pagani I."/>
            <person name="Ritalahtilisa K."/>
            <person name="Loeffler F."/>
            <person name="Woyke T."/>
        </authorList>
    </citation>
    <scope>NUCLEOTIDE SEQUENCE [LARGE SCALE GENOMIC DNA]</scope>
    <source>
        <strain evidence="3">ATCC BAA-1885 / DSM 22778 / Grapes</strain>
    </source>
</reference>
<dbReference type="Proteomes" id="UP000005632">
    <property type="component" value="Chromosome"/>
</dbReference>
<evidence type="ECO:0000259" key="1">
    <source>
        <dbReference type="Pfam" id="PF03551"/>
    </source>
</evidence>
<sequence>MEEEQLMNNLLTELNRGTLSLCVLSQLKTPQYGYSLLQILKGKQIDIEANTLYPLLRRLETQGLLDSSWDTNESRPRKFYQLNEKGKNLYALLLSEWKENTMHISQLIRGNSNE</sequence>
<dbReference type="OrthoDB" id="9791785at2"/>
<dbReference type="PANTHER" id="PTHR33169">
    <property type="entry name" value="PADR-FAMILY TRANSCRIPTIONAL REGULATOR"/>
    <property type="match status" value="1"/>
</dbReference>
<proteinExistence type="predicted"/>
<dbReference type="SUPFAM" id="SSF46785">
    <property type="entry name" value="Winged helix' DNA-binding domain"/>
    <property type="match status" value="1"/>
</dbReference>
<dbReference type="STRING" id="158190.SpiGrapes_1817"/>
<dbReference type="eggNOG" id="COG1695">
    <property type="taxonomic scope" value="Bacteria"/>
</dbReference>
<dbReference type="InterPro" id="IPR005149">
    <property type="entry name" value="Tscrpt_reg_PadR_N"/>
</dbReference>
<evidence type="ECO:0000313" key="2">
    <source>
        <dbReference type="EMBL" id="AEV29612.1"/>
    </source>
</evidence>
<keyword evidence="3" id="KW-1185">Reference proteome</keyword>
<evidence type="ECO:0000313" key="3">
    <source>
        <dbReference type="Proteomes" id="UP000005632"/>
    </source>
</evidence>
<dbReference type="Pfam" id="PF03551">
    <property type="entry name" value="PadR"/>
    <property type="match status" value="1"/>
</dbReference>
<dbReference type="HOGENOM" id="CLU_063440_3_2_12"/>
<dbReference type="KEGG" id="sgp:SpiGrapes_1817"/>
<organism evidence="2 3">
    <name type="scientific">Sphaerochaeta pleomorpha (strain ATCC BAA-1885 / DSM 22778 / Grapes)</name>
    <dbReference type="NCBI Taxonomy" id="158190"/>
    <lineage>
        <taxon>Bacteria</taxon>
        <taxon>Pseudomonadati</taxon>
        <taxon>Spirochaetota</taxon>
        <taxon>Spirochaetia</taxon>
        <taxon>Spirochaetales</taxon>
        <taxon>Sphaerochaetaceae</taxon>
        <taxon>Sphaerochaeta</taxon>
    </lineage>
</organism>
<dbReference type="PANTHER" id="PTHR33169:SF14">
    <property type="entry name" value="TRANSCRIPTIONAL REGULATOR RV3488"/>
    <property type="match status" value="1"/>
</dbReference>
<name>G8QY47_SPHPG</name>
<dbReference type="InterPro" id="IPR036390">
    <property type="entry name" value="WH_DNA-bd_sf"/>
</dbReference>
<dbReference type="Gene3D" id="1.10.10.10">
    <property type="entry name" value="Winged helix-like DNA-binding domain superfamily/Winged helix DNA-binding domain"/>
    <property type="match status" value="1"/>
</dbReference>
<dbReference type="InterPro" id="IPR052509">
    <property type="entry name" value="Metal_resp_DNA-bind_regulator"/>
</dbReference>